<organism evidence="2 3">
    <name type="scientific">Acanthoscelides obtectus</name>
    <name type="common">Bean weevil</name>
    <name type="synonym">Bruchus obtectus</name>
    <dbReference type="NCBI Taxonomy" id="200917"/>
    <lineage>
        <taxon>Eukaryota</taxon>
        <taxon>Metazoa</taxon>
        <taxon>Ecdysozoa</taxon>
        <taxon>Arthropoda</taxon>
        <taxon>Hexapoda</taxon>
        <taxon>Insecta</taxon>
        <taxon>Pterygota</taxon>
        <taxon>Neoptera</taxon>
        <taxon>Endopterygota</taxon>
        <taxon>Coleoptera</taxon>
        <taxon>Polyphaga</taxon>
        <taxon>Cucujiformia</taxon>
        <taxon>Chrysomeloidea</taxon>
        <taxon>Chrysomelidae</taxon>
        <taxon>Bruchinae</taxon>
        <taxon>Bruchini</taxon>
        <taxon>Acanthoscelides</taxon>
    </lineage>
</organism>
<dbReference type="Proteomes" id="UP001152888">
    <property type="component" value="Unassembled WGS sequence"/>
</dbReference>
<keyword evidence="3" id="KW-1185">Reference proteome</keyword>
<dbReference type="OrthoDB" id="6782207at2759"/>
<accession>A0A9P0KQJ3</accession>
<proteinExistence type="predicted"/>
<feature type="region of interest" description="Disordered" evidence="1">
    <location>
        <begin position="165"/>
        <end position="187"/>
    </location>
</feature>
<evidence type="ECO:0000313" key="2">
    <source>
        <dbReference type="EMBL" id="CAH1980275.1"/>
    </source>
</evidence>
<dbReference type="EMBL" id="CAKOFQ010006892">
    <property type="protein sequence ID" value="CAH1980275.1"/>
    <property type="molecule type" value="Genomic_DNA"/>
</dbReference>
<evidence type="ECO:0000256" key="1">
    <source>
        <dbReference type="SAM" id="MobiDB-lite"/>
    </source>
</evidence>
<feature type="region of interest" description="Disordered" evidence="1">
    <location>
        <begin position="207"/>
        <end position="248"/>
    </location>
</feature>
<evidence type="ECO:0000313" key="3">
    <source>
        <dbReference type="Proteomes" id="UP001152888"/>
    </source>
</evidence>
<gene>
    <name evidence="2" type="ORF">ACAOBT_LOCUS13879</name>
</gene>
<reference evidence="2" key="1">
    <citation type="submission" date="2022-03" db="EMBL/GenBank/DDBJ databases">
        <authorList>
            <person name="Sayadi A."/>
        </authorList>
    </citation>
    <scope>NUCLEOTIDE SEQUENCE</scope>
</reference>
<dbReference type="AlphaFoldDB" id="A0A9P0KQJ3"/>
<name>A0A9P0KQJ3_ACAOB</name>
<comment type="caution">
    <text evidence="2">The sequence shown here is derived from an EMBL/GenBank/DDBJ whole genome shotgun (WGS) entry which is preliminary data.</text>
</comment>
<protein>
    <submittedName>
        <fullName evidence="2">Uncharacterized protein</fullName>
    </submittedName>
</protein>
<sequence>MLIENSVLTAHERCTARPVLTLMDRQPTAQVAHRMRQTEPVRSCVGAPYTLAHRGAPRLPRSEVLSIKLTTLDISDAFGKKQINKRWQIVKELVTFSVNKDILNNAFKLNGSGIALAHDLAPQEQEIQKYLYNHVKSVKGKHRDTKIRNNKLIVEELKKQEDVAEKSKEGVNAASSEISKFRKKKARRGGRNAGRICFFNQYPGHKHNQMPSLAVGPATRSSSAAKTKADVSEKSTPPSKKNNRRCRL</sequence>